<dbReference type="EMBL" id="CP073910">
    <property type="protein sequence ID" value="QUT04648.1"/>
    <property type="molecule type" value="Genomic_DNA"/>
</dbReference>
<feature type="domain" description="SnoaL-like" evidence="1">
    <location>
        <begin position="18"/>
        <end position="95"/>
    </location>
</feature>
<gene>
    <name evidence="2" type="ORF">KFK14_16600</name>
</gene>
<sequence length="108" mass="11617">MPLALPDPISAYFAADAAEGRSIAACFTIDAVVIDENETHHGREAISRWKAEASARYRYLAEPIAITADGGEQVVTAHLTGDFPGSPVDLRYAFTLAGDEIARLEIRA</sequence>
<proteinExistence type="predicted"/>
<name>A0A975Q0Q9_9SPHN</name>
<evidence type="ECO:0000313" key="3">
    <source>
        <dbReference type="Proteomes" id="UP000681425"/>
    </source>
</evidence>
<dbReference type="Gene3D" id="3.10.450.50">
    <property type="match status" value="1"/>
</dbReference>
<protein>
    <submittedName>
        <fullName evidence="2">Nuclear transport factor 2 family protein</fullName>
    </submittedName>
</protein>
<dbReference type="SUPFAM" id="SSF54427">
    <property type="entry name" value="NTF2-like"/>
    <property type="match status" value="1"/>
</dbReference>
<accession>A0A975Q0Q9</accession>
<reference evidence="2" key="1">
    <citation type="submission" date="2021-04" db="EMBL/GenBank/DDBJ databases">
        <title>Isolation of p-tert-butylphenol degrading bacteria Sphingobium phenoxybenzoativorans Tas13 from active sludge.</title>
        <authorList>
            <person name="Li Y."/>
        </authorList>
    </citation>
    <scope>NUCLEOTIDE SEQUENCE</scope>
    <source>
        <strain evidence="2">Tas13</strain>
    </source>
</reference>
<dbReference type="AlphaFoldDB" id="A0A975Q0Q9"/>
<dbReference type="Proteomes" id="UP000681425">
    <property type="component" value="Chromosome"/>
</dbReference>
<dbReference type="RefSeq" id="WP_212608430.1">
    <property type="nucleotide sequence ID" value="NZ_CP073910.1"/>
</dbReference>
<dbReference type="Pfam" id="PF12680">
    <property type="entry name" value="SnoaL_2"/>
    <property type="match status" value="1"/>
</dbReference>
<dbReference type="KEGG" id="spph:KFK14_16600"/>
<keyword evidence="3" id="KW-1185">Reference proteome</keyword>
<dbReference type="InterPro" id="IPR037401">
    <property type="entry name" value="SnoaL-like"/>
</dbReference>
<dbReference type="InterPro" id="IPR032710">
    <property type="entry name" value="NTF2-like_dom_sf"/>
</dbReference>
<evidence type="ECO:0000313" key="2">
    <source>
        <dbReference type="EMBL" id="QUT04648.1"/>
    </source>
</evidence>
<evidence type="ECO:0000259" key="1">
    <source>
        <dbReference type="Pfam" id="PF12680"/>
    </source>
</evidence>
<organism evidence="2 3">
    <name type="scientific">Sphingobium phenoxybenzoativorans</name>
    <dbReference type="NCBI Taxonomy" id="1592790"/>
    <lineage>
        <taxon>Bacteria</taxon>
        <taxon>Pseudomonadati</taxon>
        <taxon>Pseudomonadota</taxon>
        <taxon>Alphaproteobacteria</taxon>
        <taxon>Sphingomonadales</taxon>
        <taxon>Sphingomonadaceae</taxon>
        <taxon>Sphingobium</taxon>
    </lineage>
</organism>